<evidence type="ECO:0000256" key="6">
    <source>
        <dbReference type="ARBA" id="ARBA00022833"/>
    </source>
</evidence>
<dbReference type="EMBL" id="CP003096">
    <property type="protein sequence ID" value="AER67109.1"/>
    <property type="molecule type" value="Genomic_DNA"/>
</dbReference>
<feature type="binding site" evidence="11">
    <location>
        <begin position="246"/>
        <end position="248"/>
    </location>
    <ligand>
        <name>substrate</name>
    </ligand>
</feature>
<comment type="subunit">
    <text evidence="9">Homodimer, may be a subunit of the RNA degradosome.</text>
</comment>
<dbReference type="PANTHER" id="PTHR43694">
    <property type="entry name" value="RIBONUCLEASE J"/>
    <property type="match status" value="1"/>
</dbReference>
<evidence type="ECO:0000256" key="12">
    <source>
        <dbReference type="PIRSR" id="PIRSR004803-3"/>
    </source>
</evidence>
<dbReference type="STRING" id="580340.Tlie_1381"/>
<dbReference type="Gene3D" id="3.10.20.580">
    <property type="match status" value="1"/>
</dbReference>
<feature type="active site" description="Proton acceptor" evidence="10">
    <location>
        <position position="382"/>
    </location>
</feature>
<feature type="domain" description="Metallo-beta-lactamase" evidence="13">
    <location>
        <begin position="32"/>
        <end position="228"/>
    </location>
</feature>
<comment type="function">
    <text evidence="9">An RNase that has 5'-3' exonuclease and possibly endonuclease activity. Involved in maturation of rRNA and in some organisms also mRNA maturation and/or decay.</text>
</comment>
<dbReference type="GO" id="GO:0004521">
    <property type="term" value="F:RNA endonuclease activity"/>
    <property type="evidence" value="ECO:0007669"/>
    <property type="project" value="UniProtKB-UniRule"/>
</dbReference>
<keyword evidence="5 9" id="KW-0378">Hydrolase</keyword>
<reference evidence="15" key="1">
    <citation type="submission" date="2011-10" db="EMBL/GenBank/DDBJ databases">
        <title>The complete genome of chromosome of Thermovirga lienii DSM 17291.</title>
        <authorList>
            <consortium name="US DOE Joint Genome Institute (JGI-PGF)"/>
            <person name="Lucas S."/>
            <person name="Copeland A."/>
            <person name="Lapidus A."/>
            <person name="Glavina del Rio T."/>
            <person name="Dalin E."/>
            <person name="Tice H."/>
            <person name="Bruce D."/>
            <person name="Goodwin L."/>
            <person name="Pitluck S."/>
            <person name="Peters L."/>
            <person name="Mikhailova N."/>
            <person name="Saunders E."/>
            <person name="Kyrpides N."/>
            <person name="Mavromatis K."/>
            <person name="Ivanova N."/>
            <person name="Last F.I."/>
            <person name="Brettin T."/>
            <person name="Detter J.C."/>
            <person name="Han C."/>
            <person name="Larimer F."/>
            <person name="Land M."/>
            <person name="Hauser L."/>
            <person name="Markowitz V."/>
            <person name="Cheng J.-F."/>
            <person name="Hugenholtz P."/>
            <person name="Woyke T."/>
            <person name="Wu D."/>
            <person name="Spring S."/>
            <person name="Schroeder M."/>
            <person name="Brambilla E.-M."/>
            <person name="Klenk H.-P."/>
            <person name="Eisen J.A."/>
        </authorList>
    </citation>
    <scope>NUCLEOTIDE SEQUENCE [LARGE SCALE GENOMIC DNA]</scope>
    <source>
        <strain evidence="15">ATCC BAA-1197 / DSM 17291 / Cas60314</strain>
    </source>
</reference>
<dbReference type="EC" id="3.1.-.-" evidence="9"/>
<keyword evidence="1 9" id="KW-0963">Cytoplasm</keyword>
<keyword evidence="2 9" id="KW-0540">Nuclease</keyword>
<dbReference type="GO" id="GO:0008270">
    <property type="term" value="F:zinc ion binding"/>
    <property type="evidence" value="ECO:0007669"/>
    <property type="project" value="InterPro"/>
</dbReference>
<dbReference type="InterPro" id="IPR042173">
    <property type="entry name" value="RNase_J_2"/>
</dbReference>
<dbReference type="InterPro" id="IPR041636">
    <property type="entry name" value="RNase_J_C"/>
</dbReference>
<dbReference type="Gene3D" id="3.60.15.10">
    <property type="entry name" value="Ribonuclease Z/Hydroxyacylglutathione hydrolase-like"/>
    <property type="match status" value="1"/>
</dbReference>
<evidence type="ECO:0000256" key="5">
    <source>
        <dbReference type="ARBA" id="ARBA00022801"/>
    </source>
</evidence>
<dbReference type="CDD" id="cd07714">
    <property type="entry name" value="RNaseJ_MBL-fold"/>
    <property type="match status" value="1"/>
</dbReference>
<evidence type="ECO:0000313" key="15">
    <source>
        <dbReference type="Proteomes" id="UP000005868"/>
    </source>
</evidence>
<dbReference type="SMART" id="SM00849">
    <property type="entry name" value="Lactamase_B"/>
    <property type="match status" value="1"/>
</dbReference>
<evidence type="ECO:0000259" key="13">
    <source>
        <dbReference type="SMART" id="SM00849"/>
    </source>
</evidence>
<dbReference type="SUPFAM" id="SSF56281">
    <property type="entry name" value="Metallo-hydrolase/oxidoreductase"/>
    <property type="match status" value="1"/>
</dbReference>
<dbReference type="GO" id="GO:0006364">
    <property type="term" value="P:rRNA processing"/>
    <property type="evidence" value="ECO:0007669"/>
    <property type="project" value="UniProtKB-UniRule"/>
</dbReference>
<organism evidence="14 15">
    <name type="scientific">Thermovirga lienii (strain ATCC BAA-1197 / DSM 17291 / Cas60314)</name>
    <dbReference type="NCBI Taxonomy" id="580340"/>
    <lineage>
        <taxon>Bacteria</taxon>
        <taxon>Thermotogati</taxon>
        <taxon>Synergistota</taxon>
        <taxon>Synergistia</taxon>
        <taxon>Synergistales</taxon>
        <taxon>Thermovirgaceae</taxon>
        <taxon>Thermovirga</taxon>
    </lineage>
</organism>
<feature type="binding site" evidence="12">
    <location>
        <position position="404"/>
    </location>
    <ligand>
        <name>Zn(2+)</name>
        <dbReference type="ChEBI" id="CHEBI:29105"/>
        <label>1</label>
        <note>catalytic</note>
    </ligand>
</feature>
<keyword evidence="4 9" id="KW-0255">Endonuclease</keyword>
<dbReference type="PANTHER" id="PTHR43694:SF1">
    <property type="entry name" value="RIBONUCLEASE J"/>
    <property type="match status" value="1"/>
</dbReference>
<protein>
    <recommendedName>
        <fullName evidence="9">Ribonuclease J</fullName>
        <shortName evidence="9">RNase J</shortName>
        <ecNumber evidence="9">3.1.-.-</ecNumber>
    </recommendedName>
</protein>
<keyword evidence="12" id="KW-0106">Calcium</keyword>
<dbReference type="GO" id="GO:0004534">
    <property type="term" value="F:5'-3' RNA exonuclease activity"/>
    <property type="evidence" value="ECO:0007669"/>
    <property type="project" value="UniProtKB-UniRule"/>
</dbReference>
<dbReference type="Pfam" id="PF17770">
    <property type="entry name" value="RNase_J_C"/>
    <property type="match status" value="1"/>
</dbReference>
<keyword evidence="9" id="KW-0698">rRNA processing</keyword>
<proteinExistence type="inferred from homology"/>
<reference evidence="14 15" key="2">
    <citation type="journal article" date="2012" name="Stand. Genomic Sci.">
        <title>Genome sequence of the moderately thermophilic, amino-acid-degrading and sulfur-reducing bacterium Thermovirga lienii type strain (Cas60314(T)).</title>
        <authorList>
            <person name="Goker M."/>
            <person name="Saunders E."/>
            <person name="Lapidus A."/>
            <person name="Nolan M."/>
            <person name="Lucas S."/>
            <person name="Hammon N."/>
            <person name="Deshpande S."/>
            <person name="Cheng J.F."/>
            <person name="Han C."/>
            <person name="Tapia R."/>
            <person name="Goodwin L.A."/>
            <person name="Pitluck S."/>
            <person name="Liolios K."/>
            <person name="Mavromatis K."/>
            <person name="Pagani I."/>
            <person name="Ivanova N."/>
            <person name="Mikhailova N."/>
            <person name="Pati A."/>
            <person name="Chen A."/>
            <person name="Palaniappan K."/>
            <person name="Land M."/>
            <person name="Chang Y.J."/>
            <person name="Jeffries C.D."/>
            <person name="Brambilla E.M."/>
            <person name="Rohde M."/>
            <person name="Spring S."/>
            <person name="Detter J.C."/>
            <person name="Woyke T."/>
            <person name="Bristow J."/>
            <person name="Eisen J.A."/>
            <person name="Markowitz V."/>
            <person name="Hugenholtz P."/>
            <person name="Kyrpides N.C."/>
            <person name="Klenk H.P."/>
        </authorList>
    </citation>
    <scope>NUCLEOTIDE SEQUENCE [LARGE SCALE GENOMIC DNA]</scope>
    <source>
        <strain evidence="15">ATCC BAA-1197 / DSM 17291 / Cas60314</strain>
    </source>
</reference>
<dbReference type="Pfam" id="PF00753">
    <property type="entry name" value="Lactamase_B"/>
    <property type="match status" value="1"/>
</dbReference>
<keyword evidence="15" id="KW-1185">Reference proteome</keyword>
<dbReference type="PROSITE" id="PS01292">
    <property type="entry name" value="UPF0036"/>
    <property type="match status" value="1"/>
</dbReference>
<dbReference type="GO" id="GO:0005737">
    <property type="term" value="C:cytoplasm"/>
    <property type="evidence" value="ECO:0007669"/>
    <property type="project" value="UniProtKB-SubCell"/>
</dbReference>
<dbReference type="InterPro" id="IPR001279">
    <property type="entry name" value="Metallo-B-lactamas"/>
</dbReference>
<comment type="cofactor">
    <cofactor evidence="12">
        <name>Zn(2+)</name>
        <dbReference type="ChEBI" id="CHEBI:29105"/>
    </cofactor>
    <text evidence="12">Binds 2 Zn(2+) ions per subunit. It is not clear if Zn(2+) or Mg(2+) is physiologically important.</text>
</comment>
<dbReference type="InterPro" id="IPR030854">
    <property type="entry name" value="RNase_J_bac"/>
</dbReference>
<dbReference type="PIRSF" id="PIRSF004803">
    <property type="entry name" value="RnjA"/>
    <property type="match status" value="1"/>
</dbReference>
<dbReference type="HOGENOM" id="CLU_008727_3_1_0"/>
<evidence type="ECO:0000256" key="9">
    <source>
        <dbReference type="HAMAP-Rule" id="MF_01491"/>
    </source>
</evidence>
<feature type="binding site" evidence="12">
    <location>
        <position position="87"/>
    </location>
    <ligand>
        <name>Zn(2+)</name>
        <dbReference type="ChEBI" id="CHEBI:29105"/>
        <label>1</label>
        <note>catalytic</note>
    </ligand>
</feature>
<evidence type="ECO:0000256" key="10">
    <source>
        <dbReference type="PIRSR" id="PIRSR004803-1"/>
    </source>
</evidence>
<feature type="binding site" evidence="12">
    <location>
        <position position="89"/>
    </location>
    <ligand>
        <name>Zn(2+)</name>
        <dbReference type="ChEBI" id="CHEBI:29105"/>
        <label>1</label>
        <note>catalytic</note>
    </ligand>
</feature>
<dbReference type="AlphaFoldDB" id="G7V6J6"/>
<keyword evidence="7 9" id="KW-0269">Exonuclease</keyword>
<dbReference type="GO" id="GO:0003723">
    <property type="term" value="F:RNA binding"/>
    <property type="evidence" value="ECO:0007669"/>
    <property type="project" value="UniProtKB-UniRule"/>
</dbReference>
<evidence type="ECO:0000256" key="8">
    <source>
        <dbReference type="ARBA" id="ARBA00022884"/>
    </source>
</evidence>
<comment type="similarity">
    <text evidence="9">Belongs to the metallo-beta-lactamase superfamily. RNA-metabolizing metallo-beta-lactamase-like family. Bacterial RNase J subfamily.</text>
</comment>
<feature type="binding site" evidence="12">
    <location>
        <position position="60"/>
    </location>
    <ligand>
        <name>Ca(2+)</name>
        <dbReference type="ChEBI" id="CHEBI:29108"/>
    </ligand>
</feature>
<feature type="binding site" evidence="12">
    <location>
        <position position="154"/>
    </location>
    <ligand>
        <name>Zn(2+)</name>
        <dbReference type="ChEBI" id="CHEBI:29105"/>
        <label>1</label>
        <note>catalytic</note>
    </ligand>
</feature>
<evidence type="ECO:0000256" key="4">
    <source>
        <dbReference type="ARBA" id="ARBA00022759"/>
    </source>
</evidence>
<evidence type="ECO:0000256" key="11">
    <source>
        <dbReference type="PIRSR" id="PIRSR004803-2"/>
    </source>
</evidence>
<evidence type="ECO:0000256" key="2">
    <source>
        <dbReference type="ARBA" id="ARBA00022722"/>
    </source>
</evidence>
<dbReference type="HAMAP" id="MF_01491">
    <property type="entry name" value="RNase_J_bact"/>
    <property type="match status" value="1"/>
</dbReference>
<feature type="binding site" evidence="12">
    <location>
        <position position="458"/>
    </location>
    <ligand>
        <name>Ca(2+)</name>
        <dbReference type="ChEBI" id="CHEBI:29108"/>
    </ligand>
</feature>
<keyword evidence="8 9" id="KW-0694">RNA-binding</keyword>
<evidence type="ECO:0000256" key="3">
    <source>
        <dbReference type="ARBA" id="ARBA00022723"/>
    </source>
</evidence>
<evidence type="ECO:0000256" key="7">
    <source>
        <dbReference type="ARBA" id="ARBA00022839"/>
    </source>
</evidence>
<dbReference type="InterPro" id="IPR004613">
    <property type="entry name" value="RNase_J"/>
</dbReference>
<dbReference type="InterPro" id="IPR036866">
    <property type="entry name" value="RibonucZ/Hydroxyglut_hydro"/>
</dbReference>
<evidence type="ECO:0000313" key="14">
    <source>
        <dbReference type="EMBL" id="AER67109.1"/>
    </source>
</evidence>
<dbReference type="InterPro" id="IPR055132">
    <property type="entry name" value="RNase_J_b_CASP"/>
</dbReference>
<dbReference type="Pfam" id="PF07521">
    <property type="entry name" value="RMMBL"/>
    <property type="match status" value="1"/>
</dbReference>
<dbReference type="Pfam" id="PF22505">
    <property type="entry name" value="RNase_J_b_CASP"/>
    <property type="match status" value="1"/>
</dbReference>
<comment type="cofactor">
    <cofactor evidence="12">
        <name>Ca(2+)</name>
        <dbReference type="ChEBI" id="CHEBI:29108"/>
    </cofactor>
    <text evidence="12">Binds 1 Ca(2+) cation per subunit. Seen in 1 crystal structure, it is not clear if it is physiologically important.</text>
</comment>
<gene>
    <name evidence="9" type="primary">rnj</name>
    <name evidence="14" type="ordered locus">Tlie_1381</name>
</gene>
<dbReference type="InterPro" id="IPR001587">
    <property type="entry name" value="RNase_J_CS"/>
</dbReference>
<feature type="binding site" evidence="12">
    <location>
        <position position="90"/>
    </location>
    <ligand>
        <name>Zn(2+)</name>
        <dbReference type="ChEBI" id="CHEBI:29105"/>
        <label>1</label>
        <note>catalytic</note>
    </ligand>
</feature>
<dbReference type="InterPro" id="IPR011108">
    <property type="entry name" value="RMMBL"/>
</dbReference>
<feature type="binding site" evidence="9 11">
    <location>
        <begin position="378"/>
        <end position="382"/>
    </location>
    <ligand>
        <name>substrate</name>
    </ligand>
</feature>
<dbReference type="KEGG" id="tli:Tlie_1381"/>
<dbReference type="eggNOG" id="COG0595">
    <property type="taxonomic scope" value="Bacteria"/>
</dbReference>
<comment type="subcellular location">
    <subcellularLocation>
        <location evidence="9">Cytoplasm</location>
    </subcellularLocation>
</comment>
<sequence length="574" mass="63512">MAKKIGRGKKRRRTARDGELLFVPLGGLGQIGRNMFALEYEDEMMVVDCGLMFPDDEMLGIDFVIPDASYLFERKEKIKGLILTHGHEDHIGALPFILPKLDVPIYGTKLTLGMVANKFLDVAPDYPLQMNEFKAGDVFKLGKNFKVKTISVCHSIPDGVGLAIETPVGTVVHTGDFKLDPTPVDGKETDYAAFAELGKKGVLLMLSDSTNVERSGFTPSERVIGSTLERLFRQYRNKRIVIAAFASNLHRAQLVFNAAAAFNRKVALVGRSMIQNVRLARELGYITAEDDLFVKAEDIEKMPAKKMVVFTTGSQGEPFSGLVLMSKGEHRHITLNSKDVVAVFASPIPGNEKLVSRTINQLFSCGCDVVYDKDQQVHVSGHASREELKMMLSLVKPRYFVPVHGEYRHLVRHANVAQEMGIPKKNIFLMQNGDILRITAHKASLKKAAAPAEGVLVDGMAIGEMQGSLLKERKDLSEEGVMVVSVVLDYKGRLLADPVIETMGFIHIKDAVVLREELLKVIKIALERARGKRPGDKDYLSSILKSRIKESLKRLGVAARSSPVILPLISVVER</sequence>
<feature type="binding site" evidence="12">
    <location>
        <position position="62"/>
    </location>
    <ligand>
        <name>Ca(2+)</name>
        <dbReference type="ChEBI" id="CHEBI:29108"/>
    </ligand>
</feature>
<dbReference type="NCBIfam" id="TIGR00649">
    <property type="entry name" value="MG423"/>
    <property type="match status" value="1"/>
</dbReference>
<feature type="active site" description="Proton donor" evidence="10">
    <location>
        <position position="208"/>
    </location>
</feature>
<evidence type="ECO:0000256" key="1">
    <source>
        <dbReference type="ARBA" id="ARBA00022490"/>
    </source>
</evidence>
<dbReference type="Gene3D" id="3.40.50.10710">
    <property type="entry name" value="Metallo-hydrolase/oxidoreductase"/>
    <property type="match status" value="1"/>
</dbReference>
<name>G7V6J6_THELD</name>
<feature type="binding site" evidence="12">
    <location>
        <position position="85"/>
    </location>
    <ligand>
        <name>Zn(2+)</name>
        <dbReference type="ChEBI" id="CHEBI:29105"/>
        <label>1</label>
        <note>catalytic</note>
    </ligand>
</feature>
<dbReference type="OrthoDB" id="9758375at2"/>
<keyword evidence="3 12" id="KW-0479">Metal-binding</keyword>
<dbReference type="Proteomes" id="UP000005868">
    <property type="component" value="Chromosome"/>
</dbReference>
<keyword evidence="6 12" id="KW-0862">Zinc</keyword>
<accession>G7V6J6</accession>
<feature type="binding site" evidence="12">
    <location>
        <position position="176"/>
    </location>
    <ligand>
        <name>Zn(2+)</name>
        <dbReference type="ChEBI" id="CHEBI:29105"/>
        <label>1</label>
        <note>catalytic</note>
    </ligand>
</feature>